<sequence>MLDQMDEICRRVRLVTNRKFMRVSADHPTFEERDDDVGVGREASDDNEHARPYCIQKVPIGLVKGDVLELLWEQLEWSLDDGITPLGHG</sequence>
<comment type="caution">
    <text evidence="1">The sequence shown here is derived from an EMBL/GenBank/DDBJ whole genome shotgun (WGS) entry which is preliminary data.</text>
</comment>
<evidence type="ECO:0000313" key="2">
    <source>
        <dbReference type="Proteomes" id="UP000277212"/>
    </source>
</evidence>
<name>A0A3M2QL79_9HYPO</name>
<proteinExistence type="predicted"/>
<dbReference type="AlphaFoldDB" id="A0A3M2QL79"/>
<keyword evidence="2" id="KW-1185">Reference proteome</keyword>
<protein>
    <submittedName>
        <fullName evidence="1">Uncharacterized protein</fullName>
    </submittedName>
</protein>
<gene>
    <name evidence="1" type="ORF">CDV36_016596</name>
</gene>
<organism evidence="1 2">
    <name type="scientific">Fusarium kuroshium</name>
    <dbReference type="NCBI Taxonomy" id="2010991"/>
    <lineage>
        <taxon>Eukaryota</taxon>
        <taxon>Fungi</taxon>
        <taxon>Dikarya</taxon>
        <taxon>Ascomycota</taxon>
        <taxon>Pezizomycotina</taxon>
        <taxon>Sordariomycetes</taxon>
        <taxon>Hypocreomycetidae</taxon>
        <taxon>Hypocreales</taxon>
        <taxon>Nectriaceae</taxon>
        <taxon>Fusarium</taxon>
        <taxon>Fusarium solani species complex</taxon>
    </lineage>
</organism>
<dbReference type="EMBL" id="NKUJ01001239">
    <property type="protein sequence ID" value="RMI92006.1"/>
    <property type="molecule type" value="Genomic_DNA"/>
</dbReference>
<dbReference type="Proteomes" id="UP000277212">
    <property type="component" value="Unassembled WGS sequence"/>
</dbReference>
<feature type="non-terminal residue" evidence="1">
    <location>
        <position position="89"/>
    </location>
</feature>
<evidence type="ECO:0000313" key="1">
    <source>
        <dbReference type="EMBL" id="RMI92006.1"/>
    </source>
</evidence>
<reference evidence="1 2" key="1">
    <citation type="submission" date="2017-06" db="EMBL/GenBank/DDBJ databases">
        <title>Comparative genomic analysis of Ambrosia Fusariam Clade fungi.</title>
        <authorList>
            <person name="Stajich J.E."/>
            <person name="Carrillo J."/>
            <person name="Kijimoto T."/>
            <person name="Eskalen A."/>
            <person name="O'Donnell K."/>
            <person name="Kasson M."/>
        </authorList>
    </citation>
    <scope>NUCLEOTIDE SEQUENCE [LARGE SCALE GENOMIC DNA]</scope>
    <source>
        <strain evidence="1">UCR3666</strain>
    </source>
</reference>
<accession>A0A3M2QL79</accession>